<dbReference type="CDD" id="cd03801">
    <property type="entry name" value="GT4_PimA-like"/>
    <property type="match status" value="1"/>
</dbReference>
<dbReference type="EMBL" id="SNYO01000011">
    <property type="protein sequence ID" value="TDQ48865.1"/>
    <property type="molecule type" value="Genomic_DNA"/>
</dbReference>
<dbReference type="AlphaFoldDB" id="A0A4R6UU19"/>
<comment type="caution">
    <text evidence="1">The sequence shown here is derived from an EMBL/GenBank/DDBJ whole genome shotgun (WGS) entry which is preliminary data.</text>
</comment>
<evidence type="ECO:0000313" key="1">
    <source>
        <dbReference type="EMBL" id="TDQ48865.1"/>
    </source>
</evidence>
<proteinExistence type="predicted"/>
<dbReference type="Pfam" id="PF13692">
    <property type="entry name" value="Glyco_trans_1_4"/>
    <property type="match status" value="1"/>
</dbReference>
<protein>
    <submittedName>
        <fullName evidence="1">Glycosyltransferase involved in cell wall biosynthesis</fullName>
    </submittedName>
</protein>
<keyword evidence="2" id="KW-1185">Reference proteome</keyword>
<dbReference type="GO" id="GO:0016740">
    <property type="term" value="F:transferase activity"/>
    <property type="evidence" value="ECO:0007669"/>
    <property type="project" value="UniProtKB-KW"/>
</dbReference>
<dbReference type="Gene3D" id="3.40.50.2000">
    <property type="entry name" value="Glycogen Phosphorylase B"/>
    <property type="match status" value="2"/>
</dbReference>
<keyword evidence="1" id="KW-0808">Transferase</keyword>
<gene>
    <name evidence="1" type="ORF">EV188_11135</name>
</gene>
<dbReference type="Proteomes" id="UP000295705">
    <property type="component" value="Unassembled WGS sequence"/>
</dbReference>
<evidence type="ECO:0000313" key="2">
    <source>
        <dbReference type="Proteomes" id="UP000295705"/>
    </source>
</evidence>
<dbReference type="OrthoDB" id="193659at2"/>
<accession>A0A4R6UU19</accession>
<sequence>MALSDLSSMPRRPRLLVVTNLYPPVVVGGYEVECRDVVEHLRSTYEIDVLTSRDGRRRAAPRPDVHRILPRASENRFGVLLAPFHTWTGVRRVERFLEGRDYDLVFVWNAVGLPHLAISRLAEHIPRLAFRVCEQWFSGLYERDLFLRYLRPQDTRAGQWWSVLVRRAHRLWGFRAVGPRSQPAAVCWNSEFLRGTVAPPPAVEIVHEVVVHPVNAAADALTTLRREPPAGDPIVVFVGRVVEDKGIDTAIEALSELLRRHGVRARLRVIGNGPRTYLAALRRRAEAVGVADLVDLVGPRRGDTLRDELAAASAWVVPSRWEEPAPMVAIEASLARIPLVATRVGGIPELVRDGEEAVLFERDDALGCAAALAEVLQGGRSVADRSTRAFRRAQGLSFGPYLRRVEGFIETALASPPAEERTDRPSRAATAEG</sequence>
<organism evidence="1 2">
    <name type="scientific">Actinomycetospora succinea</name>
    <dbReference type="NCBI Taxonomy" id="663603"/>
    <lineage>
        <taxon>Bacteria</taxon>
        <taxon>Bacillati</taxon>
        <taxon>Actinomycetota</taxon>
        <taxon>Actinomycetes</taxon>
        <taxon>Pseudonocardiales</taxon>
        <taxon>Pseudonocardiaceae</taxon>
        <taxon>Actinomycetospora</taxon>
    </lineage>
</organism>
<dbReference type="PANTHER" id="PTHR12526">
    <property type="entry name" value="GLYCOSYLTRANSFERASE"/>
    <property type="match status" value="1"/>
</dbReference>
<dbReference type="SUPFAM" id="SSF53756">
    <property type="entry name" value="UDP-Glycosyltransferase/glycogen phosphorylase"/>
    <property type="match status" value="1"/>
</dbReference>
<name>A0A4R6UU19_9PSEU</name>
<dbReference type="RefSeq" id="WP_133829351.1">
    <property type="nucleotide sequence ID" value="NZ_BAABHR010000021.1"/>
</dbReference>
<reference evidence="1 2" key="1">
    <citation type="submission" date="2019-03" db="EMBL/GenBank/DDBJ databases">
        <title>Genomic Encyclopedia of Type Strains, Phase IV (KMG-IV): sequencing the most valuable type-strain genomes for metagenomic binning, comparative biology and taxonomic classification.</title>
        <authorList>
            <person name="Goeker M."/>
        </authorList>
    </citation>
    <scope>NUCLEOTIDE SEQUENCE [LARGE SCALE GENOMIC DNA]</scope>
    <source>
        <strain evidence="1 2">DSM 45775</strain>
    </source>
</reference>